<dbReference type="InterPro" id="IPR018978">
    <property type="entry name" value="SDO1/SBDS_central"/>
</dbReference>
<dbReference type="PANTHER" id="PTHR10927">
    <property type="entry name" value="RIBOSOME MATURATION PROTEIN SBDS"/>
    <property type="match status" value="1"/>
</dbReference>
<dbReference type="AlphaFoldDB" id="A0A0A1UGE7"/>
<evidence type="ECO:0000313" key="5">
    <source>
        <dbReference type="Proteomes" id="UP000014680"/>
    </source>
</evidence>
<dbReference type="Pfam" id="PF09377">
    <property type="entry name" value="SBDS_domain_II"/>
    <property type="match status" value="1"/>
</dbReference>
<dbReference type="SUPFAM" id="SSF109728">
    <property type="entry name" value="Hypothetical protein AF0491, middle domain"/>
    <property type="match status" value="1"/>
</dbReference>
<gene>
    <name evidence="4" type="ORF">EIN_247480</name>
</gene>
<reference evidence="4 5" key="1">
    <citation type="submission" date="2012-10" db="EMBL/GenBank/DDBJ databases">
        <authorList>
            <person name="Zafar N."/>
            <person name="Inman J."/>
            <person name="Hall N."/>
            <person name="Lorenzi H."/>
            <person name="Caler E."/>
        </authorList>
    </citation>
    <scope>NUCLEOTIDE SEQUENCE [LARGE SCALE GENOMIC DNA]</scope>
    <source>
        <strain evidence="4 5">IP1</strain>
    </source>
</reference>
<feature type="region of interest" description="Disordered" evidence="1">
    <location>
        <begin position="224"/>
        <end position="245"/>
    </location>
</feature>
<sequence length="245" mass="27787">MSKGNYQVVRFKHEKLVFEALFKPGCALKVREGKLSLSNATFSDEIYMAPHQKGTLSKPTDLAKAFPGLKGTEAILQFMAEKGEIQFTTEERKQQTEEKKKRLIEYVHMYYVDPTTDKPHPVVRINNAFEAMHLAIDPDAPMEKEIKEIEKKINAVLPVKRVEMEIVVTIPENYCKVADPVLKKYGKVAGMNEGGSDRVYRVTIVPGDFDTINKELAKVTRSNYQIDTPDGHKVQKDSKKSGKKK</sequence>
<dbReference type="InterPro" id="IPR035647">
    <property type="entry name" value="EFG_III/V"/>
</dbReference>
<dbReference type="SUPFAM" id="SSF54980">
    <property type="entry name" value="EF-G C-terminal domain-like"/>
    <property type="match status" value="1"/>
</dbReference>
<dbReference type="KEGG" id="eiv:EIN_247480"/>
<evidence type="ECO:0000313" key="4">
    <source>
        <dbReference type="EMBL" id="ELP94834.1"/>
    </source>
</evidence>
<dbReference type="EMBL" id="KB206169">
    <property type="protein sequence ID" value="ELP94834.1"/>
    <property type="molecule type" value="Genomic_DNA"/>
</dbReference>
<evidence type="ECO:0000259" key="3">
    <source>
        <dbReference type="Pfam" id="PF09377"/>
    </source>
</evidence>
<feature type="domain" description="Ribosome maturation protein SDO1/SBDS central" evidence="3">
    <location>
        <begin position="102"/>
        <end position="161"/>
    </location>
</feature>
<dbReference type="InterPro" id="IPR019783">
    <property type="entry name" value="SDO1/SBDS_N"/>
</dbReference>
<dbReference type="PANTHER" id="PTHR10927:SF4">
    <property type="entry name" value="RIBOSOME MATURATION PROTEIN SDO1 HOMOLOG"/>
    <property type="match status" value="1"/>
</dbReference>
<organism evidence="4 5">
    <name type="scientific">Entamoeba invadens IP1</name>
    <dbReference type="NCBI Taxonomy" id="370355"/>
    <lineage>
        <taxon>Eukaryota</taxon>
        <taxon>Amoebozoa</taxon>
        <taxon>Evosea</taxon>
        <taxon>Archamoebae</taxon>
        <taxon>Mastigamoebida</taxon>
        <taxon>Entamoebidae</taxon>
        <taxon>Entamoeba</taxon>
    </lineage>
</organism>
<keyword evidence="5" id="KW-1185">Reference proteome</keyword>
<dbReference type="InterPro" id="IPR036786">
    <property type="entry name" value="Ribosome_mat_SBDS_N_sf"/>
</dbReference>
<evidence type="ECO:0008006" key="6">
    <source>
        <dbReference type="Google" id="ProtNLM"/>
    </source>
</evidence>
<dbReference type="InterPro" id="IPR039100">
    <property type="entry name" value="Sdo1/SBDS-like"/>
</dbReference>
<dbReference type="InterPro" id="IPR037188">
    <property type="entry name" value="Sdo1/SBDS_central_sf"/>
</dbReference>
<evidence type="ECO:0000259" key="2">
    <source>
        <dbReference type="Pfam" id="PF01172"/>
    </source>
</evidence>
<dbReference type="Gene3D" id="3.30.1250.10">
    <property type="entry name" value="Ribosome maturation protein SBDS, N-terminal domain"/>
    <property type="match status" value="1"/>
</dbReference>
<protein>
    <recommendedName>
        <fullName evidence="6">Shwachman-Bodian-Diamond syndrome protein</fullName>
    </recommendedName>
</protein>
<feature type="compositionally biased region" description="Basic and acidic residues" evidence="1">
    <location>
        <begin position="229"/>
        <end position="245"/>
    </location>
</feature>
<dbReference type="VEuPathDB" id="AmoebaDB:EIN_247480"/>
<dbReference type="OMA" id="VIKWREN"/>
<dbReference type="Proteomes" id="UP000014680">
    <property type="component" value="Unassembled WGS sequence"/>
</dbReference>
<dbReference type="Pfam" id="PF01172">
    <property type="entry name" value="SBDS_N"/>
    <property type="match status" value="1"/>
</dbReference>
<dbReference type="GeneID" id="14894085"/>
<dbReference type="RefSeq" id="XP_004261605.1">
    <property type="nucleotide sequence ID" value="XM_004261557.1"/>
</dbReference>
<dbReference type="GO" id="GO:0042254">
    <property type="term" value="P:ribosome biogenesis"/>
    <property type="evidence" value="ECO:0007669"/>
    <property type="project" value="InterPro"/>
</dbReference>
<name>A0A0A1UGE7_ENTIV</name>
<feature type="domain" description="Ribosome maturation protein SDO1/SBDS N-terminal" evidence="2">
    <location>
        <begin position="5"/>
        <end position="93"/>
    </location>
</feature>
<dbReference type="SUPFAM" id="SSF89895">
    <property type="entry name" value="FYSH domain"/>
    <property type="match status" value="1"/>
</dbReference>
<dbReference type="OrthoDB" id="10253092at2759"/>
<accession>A0A0A1UGE7</accession>
<evidence type="ECO:0000256" key="1">
    <source>
        <dbReference type="SAM" id="MobiDB-lite"/>
    </source>
</evidence>
<proteinExistence type="predicted"/>
<dbReference type="Gene3D" id="1.10.10.900">
    <property type="entry name" value="SBDS protein C-terminal domain, subdomain 1"/>
    <property type="match status" value="1"/>
</dbReference>